<evidence type="ECO:0000313" key="4">
    <source>
        <dbReference type="Proteomes" id="UP000017246"/>
    </source>
</evidence>
<protein>
    <submittedName>
        <fullName evidence="3">Expressed conserved protein</fullName>
    </submittedName>
</protein>
<evidence type="ECO:0000256" key="1">
    <source>
        <dbReference type="SAM" id="MobiDB-lite"/>
    </source>
</evidence>
<keyword evidence="2" id="KW-0812">Transmembrane</keyword>
<dbReference type="Proteomes" id="UP000017246">
    <property type="component" value="Unassembled WGS sequence"/>
</dbReference>
<feature type="region of interest" description="Disordered" evidence="1">
    <location>
        <begin position="128"/>
        <end position="147"/>
    </location>
</feature>
<organism evidence="3 4">
    <name type="scientific">Echinococcus multilocularis</name>
    <name type="common">Fox tapeworm</name>
    <dbReference type="NCBI Taxonomy" id="6211"/>
    <lineage>
        <taxon>Eukaryota</taxon>
        <taxon>Metazoa</taxon>
        <taxon>Spiralia</taxon>
        <taxon>Lophotrochozoa</taxon>
        <taxon>Platyhelminthes</taxon>
        <taxon>Cestoda</taxon>
        <taxon>Eucestoda</taxon>
        <taxon>Cyclophyllidea</taxon>
        <taxon>Taeniidae</taxon>
        <taxon>Echinococcus</taxon>
    </lineage>
</organism>
<proteinExistence type="predicted"/>
<dbReference type="EMBL" id="LN902845">
    <property type="protein sequence ID" value="CUT99303.1"/>
    <property type="molecule type" value="Genomic_DNA"/>
</dbReference>
<evidence type="ECO:0000256" key="2">
    <source>
        <dbReference type="SAM" id="Phobius"/>
    </source>
</evidence>
<reference evidence="3" key="2">
    <citation type="submission" date="2015-11" db="EMBL/GenBank/DDBJ databases">
        <authorList>
            <person name="Zhang Y."/>
            <person name="Guo Z."/>
        </authorList>
    </citation>
    <scope>NUCLEOTIDE SEQUENCE</scope>
</reference>
<feature type="region of interest" description="Disordered" evidence="1">
    <location>
        <begin position="1"/>
        <end position="30"/>
    </location>
</feature>
<keyword evidence="2" id="KW-0472">Membrane</keyword>
<name>A0A068Y357_ECHMU</name>
<evidence type="ECO:0000313" key="3">
    <source>
        <dbReference type="EMBL" id="CUT99303.1"/>
    </source>
</evidence>
<feature type="transmembrane region" description="Helical" evidence="2">
    <location>
        <begin position="37"/>
        <end position="61"/>
    </location>
</feature>
<reference evidence="3" key="1">
    <citation type="journal article" date="2013" name="Nature">
        <title>The genomes of four tapeworm species reveal adaptations to parasitism.</title>
        <authorList>
            <person name="Tsai I.J."/>
            <person name="Zarowiecki M."/>
            <person name="Holroyd N."/>
            <person name="Garciarrubio A."/>
            <person name="Sanchez-Flores A."/>
            <person name="Brooks K.L."/>
            <person name="Tracey A."/>
            <person name="Bobes R.J."/>
            <person name="Fragoso G."/>
            <person name="Sciutto E."/>
            <person name="Aslett M."/>
            <person name="Beasley H."/>
            <person name="Bennett H.M."/>
            <person name="Cai J."/>
            <person name="Camicia F."/>
            <person name="Clark R."/>
            <person name="Cucher M."/>
            <person name="De Silva N."/>
            <person name="Day T.A."/>
            <person name="Deplazes P."/>
            <person name="Estrada K."/>
            <person name="Fernandez C."/>
            <person name="Holland P.W."/>
            <person name="Hou J."/>
            <person name="Hu S."/>
            <person name="Huckvale T."/>
            <person name="Hung S.S."/>
            <person name="Kamenetzky L."/>
            <person name="Keane J.A."/>
            <person name="Kiss F."/>
            <person name="Koziol U."/>
            <person name="Lambert O."/>
            <person name="Liu K."/>
            <person name="Luo X."/>
            <person name="Luo Y."/>
            <person name="Macchiaroli N."/>
            <person name="Nichol S."/>
            <person name="Paps J."/>
            <person name="Parkinson J."/>
            <person name="Pouchkina-Stantcheva N."/>
            <person name="Riddiford N."/>
            <person name="Rosenzvit M."/>
            <person name="Salinas G."/>
            <person name="Wasmuth J.D."/>
            <person name="Zamanian M."/>
            <person name="Zheng Y."/>
            <person name="Cai X."/>
            <person name="Soberon X."/>
            <person name="Olson P.D."/>
            <person name="Laclette J.P."/>
            <person name="Brehm K."/>
            <person name="Berriman M."/>
            <person name="Garciarrubio A."/>
            <person name="Bobes R.J."/>
            <person name="Fragoso G."/>
            <person name="Sanchez-Flores A."/>
            <person name="Estrada K."/>
            <person name="Cevallos M.A."/>
            <person name="Morett E."/>
            <person name="Gonzalez V."/>
            <person name="Portillo T."/>
            <person name="Ochoa-Leyva A."/>
            <person name="Jose M.V."/>
            <person name="Sciutto E."/>
            <person name="Landa A."/>
            <person name="Jimenez L."/>
            <person name="Valdes V."/>
            <person name="Carrero J.C."/>
            <person name="Larralde C."/>
            <person name="Morales-Montor J."/>
            <person name="Limon-Lason J."/>
            <person name="Soberon X."/>
            <person name="Laclette J.P."/>
        </authorList>
    </citation>
    <scope>NUCLEOTIDE SEQUENCE [LARGE SCALE GENOMIC DNA]</scope>
</reference>
<keyword evidence="2" id="KW-1133">Transmembrane helix</keyword>
<dbReference type="OrthoDB" id="10287404at2759"/>
<dbReference type="OMA" id="ITCVAIC"/>
<dbReference type="AlphaFoldDB" id="A0A068Y357"/>
<sequence>MEGELEDFGEAARSNTKLSSAPPPTITKTDDPLHQRHVITCVAICSLAQIGLLIVWLTIFFRLRHVSHVSNESQRLHHEFAPVNLPPTNTTDGRIFYYRDPTTGNLVVRLDFLVDLAYLLKNSEEPLTNDKQHQLKQQKWEEEQRREGVKKNLMVGPLSKTLRFLRRGDMPRE</sequence>
<keyword evidence="4" id="KW-1185">Reference proteome</keyword>
<accession>A0A068Y357</accession>